<dbReference type="OrthoDB" id="10262656at2759"/>
<evidence type="ECO:0000256" key="1">
    <source>
        <dbReference type="ARBA" id="ARBA00004141"/>
    </source>
</evidence>
<feature type="compositionally biased region" description="Polar residues" evidence="6">
    <location>
        <begin position="280"/>
        <end position="291"/>
    </location>
</feature>
<keyword evidence="3 7" id="KW-0812">Transmembrane</keyword>
<feature type="transmembrane region" description="Helical" evidence="7">
    <location>
        <begin position="360"/>
        <end position="380"/>
    </location>
</feature>
<feature type="transmembrane region" description="Helical" evidence="7">
    <location>
        <begin position="156"/>
        <end position="177"/>
    </location>
</feature>
<dbReference type="SUPFAM" id="SSF103473">
    <property type="entry name" value="MFS general substrate transporter"/>
    <property type="match status" value="1"/>
</dbReference>
<evidence type="ECO:0000256" key="5">
    <source>
        <dbReference type="ARBA" id="ARBA00023136"/>
    </source>
</evidence>
<organism evidence="9 10">
    <name type="scientific">Coccidioides immitis RMSCC 3703</name>
    <dbReference type="NCBI Taxonomy" id="454286"/>
    <lineage>
        <taxon>Eukaryota</taxon>
        <taxon>Fungi</taxon>
        <taxon>Dikarya</taxon>
        <taxon>Ascomycota</taxon>
        <taxon>Pezizomycotina</taxon>
        <taxon>Eurotiomycetes</taxon>
        <taxon>Eurotiomycetidae</taxon>
        <taxon>Onygenales</taxon>
        <taxon>Onygenaceae</taxon>
        <taxon>Coccidioides</taxon>
    </lineage>
</organism>
<dbReference type="InterPro" id="IPR011701">
    <property type="entry name" value="MFS"/>
</dbReference>
<dbReference type="InterPro" id="IPR020846">
    <property type="entry name" value="MFS_dom"/>
</dbReference>
<evidence type="ECO:0000256" key="7">
    <source>
        <dbReference type="SAM" id="Phobius"/>
    </source>
</evidence>
<sequence length="577" mass="63159">MPRPLPFKHQGRQHRKSTFPSRQLFILGLCRICEPIAFMSIFPYVYHMVSSFHVTEDNRKIALYAGAVTSAFTFAEFCAGVFWARMSDALGRKPVLLMGLVGTAISMLLFGLASSLPVALLARALGGLLNGNIGVLQTTVAELVTEKEHQARAYSIMPFVWCLGSIIGPALGGALAQPCQNYPALFSGNSIFAQYPFLLPNLVCVAILVVGITIGILFLEETHGEKKHQRDRGLEAGEWLMRKIRDGKDIAADETDGRSRDSTHFLLDGSSFGYEGTESRPGTSSSKATKSDNCFGKQNKSILKIFTPRVIYIILGYGILAYHSVSFDQLMPIFLSSPISNATVDPPFKFQGGLGLSTKVIGFMMAVQGVYAMIAQLWFFPFIVRVLGTLKTYRLVMCIWPPLYLLVPYLVLLPSAMQIPAVYMALISKITLHVIAFPSNSMLLADAAASKSVLGSINGVGASVASLSRCLGPTFTGFLHSRGLESGYSILSWWVCGAICLIGAIESFWIEDDEPDQPQLSEKIPIEDYEAGVHVIEPVESQEELLFIPPSSSGRYDFFNESSDTDDILALDPNDDQ</sequence>
<evidence type="ECO:0000256" key="6">
    <source>
        <dbReference type="SAM" id="MobiDB-lite"/>
    </source>
</evidence>
<keyword evidence="4 7" id="KW-1133">Transmembrane helix</keyword>
<feature type="transmembrane region" description="Helical" evidence="7">
    <location>
        <begin position="392"/>
        <end position="411"/>
    </location>
</feature>
<dbReference type="GO" id="GO:0016020">
    <property type="term" value="C:membrane"/>
    <property type="evidence" value="ECO:0007669"/>
    <property type="project" value="UniProtKB-SubCell"/>
</dbReference>
<evidence type="ECO:0000313" key="10">
    <source>
        <dbReference type="Proteomes" id="UP000054559"/>
    </source>
</evidence>
<dbReference type="Gene3D" id="1.20.1250.20">
    <property type="entry name" value="MFS general substrate transporter like domains"/>
    <property type="match status" value="1"/>
</dbReference>
<feature type="transmembrane region" description="Helical" evidence="7">
    <location>
        <begin position="24"/>
        <end position="46"/>
    </location>
</feature>
<feature type="transmembrane region" description="Helical" evidence="7">
    <location>
        <begin position="306"/>
        <end position="325"/>
    </location>
</feature>
<keyword evidence="5 7" id="KW-0472">Membrane</keyword>
<protein>
    <recommendedName>
        <fullName evidence="8">Major facilitator superfamily (MFS) profile domain-containing protein</fullName>
    </recommendedName>
</protein>
<feature type="domain" description="Major facilitator superfamily (MFS) profile" evidence="8">
    <location>
        <begin position="23"/>
        <end position="515"/>
    </location>
</feature>
<comment type="subcellular location">
    <subcellularLocation>
        <location evidence="1">Membrane</location>
        <topology evidence="1">Multi-pass membrane protein</topology>
    </subcellularLocation>
</comment>
<feature type="transmembrane region" description="Helical" evidence="7">
    <location>
        <begin position="95"/>
        <end position="114"/>
    </location>
</feature>
<proteinExistence type="predicted"/>
<dbReference type="CDD" id="cd17330">
    <property type="entry name" value="MFS_SLC46_TetA_like"/>
    <property type="match status" value="1"/>
</dbReference>
<accession>A0A0J8QI39</accession>
<reference evidence="10" key="1">
    <citation type="journal article" date="2010" name="Genome Res.">
        <title>Population genomic sequencing of Coccidioides fungi reveals recent hybridization and transposon control.</title>
        <authorList>
            <person name="Neafsey D.E."/>
            <person name="Barker B.M."/>
            <person name="Sharpton T.J."/>
            <person name="Stajich J.E."/>
            <person name="Park D.J."/>
            <person name="Whiston E."/>
            <person name="Hung C.-Y."/>
            <person name="McMahan C."/>
            <person name="White J."/>
            <person name="Sykes S."/>
            <person name="Heiman D."/>
            <person name="Young S."/>
            <person name="Zeng Q."/>
            <person name="Abouelleil A."/>
            <person name="Aftuck L."/>
            <person name="Bessette D."/>
            <person name="Brown A."/>
            <person name="FitzGerald M."/>
            <person name="Lui A."/>
            <person name="Macdonald J.P."/>
            <person name="Priest M."/>
            <person name="Orbach M.J."/>
            <person name="Galgiani J.N."/>
            <person name="Kirkland T.N."/>
            <person name="Cole G.T."/>
            <person name="Birren B.W."/>
            <person name="Henn M.R."/>
            <person name="Taylor J.W."/>
            <person name="Rounsley S.D."/>
        </authorList>
    </citation>
    <scope>NUCLEOTIDE SEQUENCE [LARGE SCALE GENOMIC DNA]</scope>
    <source>
        <strain evidence="10">RMSCC 3703</strain>
    </source>
</reference>
<evidence type="ECO:0000256" key="2">
    <source>
        <dbReference type="ARBA" id="ARBA00022448"/>
    </source>
</evidence>
<dbReference type="PANTHER" id="PTHR23504">
    <property type="entry name" value="MAJOR FACILITATOR SUPERFAMILY DOMAIN-CONTAINING PROTEIN 10"/>
    <property type="match status" value="1"/>
</dbReference>
<evidence type="ECO:0000256" key="4">
    <source>
        <dbReference type="ARBA" id="ARBA00022989"/>
    </source>
</evidence>
<feature type="transmembrane region" description="Helical" evidence="7">
    <location>
        <begin position="120"/>
        <end position="144"/>
    </location>
</feature>
<name>A0A0J8QI39_COCIT</name>
<dbReference type="AlphaFoldDB" id="A0A0J8QI39"/>
<gene>
    <name evidence="9" type="ORF">CISG_00333</name>
</gene>
<dbReference type="GO" id="GO:0022857">
    <property type="term" value="F:transmembrane transporter activity"/>
    <property type="evidence" value="ECO:0007669"/>
    <property type="project" value="InterPro"/>
</dbReference>
<dbReference type="Proteomes" id="UP000054559">
    <property type="component" value="Unassembled WGS sequence"/>
</dbReference>
<evidence type="ECO:0000256" key="3">
    <source>
        <dbReference type="ARBA" id="ARBA00022692"/>
    </source>
</evidence>
<dbReference type="Pfam" id="PF07690">
    <property type="entry name" value="MFS_1"/>
    <property type="match status" value="1"/>
</dbReference>
<evidence type="ECO:0000259" key="8">
    <source>
        <dbReference type="PROSITE" id="PS50850"/>
    </source>
</evidence>
<feature type="transmembrane region" description="Helical" evidence="7">
    <location>
        <begin position="61"/>
        <end position="83"/>
    </location>
</feature>
<feature type="region of interest" description="Disordered" evidence="6">
    <location>
        <begin position="271"/>
        <end position="291"/>
    </location>
</feature>
<dbReference type="PROSITE" id="PS50850">
    <property type="entry name" value="MFS"/>
    <property type="match status" value="1"/>
</dbReference>
<keyword evidence="2" id="KW-0813">Transport</keyword>
<evidence type="ECO:0000313" key="9">
    <source>
        <dbReference type="EMBL" id="KMU72024.1"/>
    </source>
</evidence>
<feature type="transmembrane region" description="Helical" evidence="7">
    <location>
        <begin position="197"/>
        <end position="219"/>
    </location>
</feature>
<dbReference type="PANTHER" id="PTHR23504:SF15">
    <property type="entry name" value="MAJOR FACILITATOR SUPERFAMILY (MFS) PROFILE DOMAIN-CONTAINING PROTEIN"/>
    <property type="match status" value="1"/>
</dbReference>
<dbReference type="EMBL" id="DS268118">
    <property type="protein sequence ID" value="KMU72024.1"/>
    <property type="molecule type" value="Genomic_DNA"/>
</dbReference>
<dbReference type="InterPro" id="IPR036259">
    <property type="entry name" value="MFS_trans_sf"/>
</dbReference>